<keyword evidence="1" id="KW-0489">Methyltransferase</keyword>
<dbReference type="InterPro" id="IPR013780">
    <property type="entry name" value="Glyco_hydro_b"/>
</dbReference>
<dbReference type="GO" id="GO:0032259">
    <property type="term" value="P:methylation"/>
    <property type="evidence" value="ECO:0007669"/>
    <property type="project" value="UniProtKB-KW"/>
</dbReference>
<evidence type="ECO:0000313" key="1">
    <source>
        <dbReference type="EMBL" id="PNH19653.1"/>
    </source>
</evidence>
<dbReference type="OMA" id="PEQAVNW"/>
<dbReference type="Gene3D" id="2.60.40.1180">
    <property type="entry name" value="Golgi alpha-mannosidase II"/>
    <property type="match status" value="1"/>
</dbReference>
<name>A0A2J8B4E4_9FIRM</name>
<dbReference type="Gene3D" id="3.40.50.150">
    <property type="entry name" value="Vaccinia Virus protein VP39"/>
    <property type="match status" value="1"/>
</dbReference>
<dbReference type="AlphaFoldDB" id="A0A2J8B4E4"/>
<keyword evidence="1" id="KW-0808">Transferase</keyword>
<comment type="caution">
    <text evidence="1">The sequence shown here is derived from an EMBL/GenBank/DDBJ whole genome shotgun (WGS) entry which is preliminary data.</text>
</comment>
<reference evidence="2" key="1">
    <citation type="submission" date="2017-04" db="EMBL/GenBank/DDBJ databases">
        <authorList>
            <person name="Bumgarner R.E."/>
            <person name="Fredricks D.N."/>
            <person name="Srinivasan S."/>
        </authorList>
    </citation>
    <scope>NUCLEOTIDE SEQUENCE [LARGE SCALE GENOMIC DNA]</scope>
    <source>
        <strain evidence="2">KA00405</strain>
    </source>
</reference>
<accession>A0A2J8B4E4</accession>
<gene>
    <name evidence="1" type="ORF">B7R76_01855</name>
</gene>
<protein>
    <submittedName>
        <fullName evidence="1">SAM-dependent methyltransferase</fullName>
    </submittedName>
</protein>
<evidence type="ECO:0000313" key="2">
    <source>
        <dbReference type="Proteomes" id="UP000236394"/>
    </source>
</evidence>
<dbReference type="GO" id="GO:0008168">
    <property type="term" value="F:methyltransferase activity"/>
    <property type="evidence" value="ECO:0007669"/>
    <property type="project" value="UniProtKB-KW"/>
</dbReference>
<dbReference type="PANTHER" id="PTHR43042:SF2">
    <property type="entry name" value="SAM-DEPENDENT METHYLTRANSFERASE"/>
    <property type="match status" value="1"/>
</dbReference>
<sequence>MDRWIDFQLLDAGGGEKLEKWGHYILQRPDPQAIWYRPEWKTVDATYVRSPEGGGSWTQNHVPQSWLIRYPSLCGELRFNISLMGFKHTGLFPEQSTNWDFMQKLIAERKERNPAAPIRILNLFAYTGGATLACAAAGATEVVHVDASKRIIGIAKKNVADSKLTDKYIRFIAEDANRFVEREIRRGRVYDGIVLDPPAYGRGPNGELWQFETSIGSLIDNCVRLLSRQAIFLVLNSYTTGLTAGALQSIMNLSVKAKFGGITEGIELILPAKRRDIFLPCGCTGRWQPCN</sequence>
<dbReference type="PANTHER" id="PTHR43042">
    <property type="entry name" value="SAM-DEPENDENT METHYLTRANSFERASE"/>
    <property type="match status" value="1"/>
</dbReference>
<dbReference type="CDD" id="cd02440">
    <property type="entry name" value="AdoMet_MTases"/>
    <property type="match status" value="1"/>
</dbReference>
<dbReference type="Proteomes" id="UP000236394">
    <property type="component" value="Unassembled WGS sequence"/>
</dbReference>
<dbReference type="InterPro" id="IPR029063">
    <property type="entry name" value="SAM-dependent_MTases_sf"/>
</dbReference>
<organism evidence="1 2">
    <name type="scientific">Mageeibacillus indolicus</name>
    <dbReference type="NCBI Taxonomy" id="884684"/>
    <lineage>
        <taxon>Bacteria</taxon>
        <taxon>Bacillati</taxon>
        <taxon>Bacillota</taxon>
        <taxon>Clostridia</taxon>
        <taxon>Eubacteriales</taxon>
        <taxon>Oscillospiraceae</taxon>
        <taxon>Mageeibacillus</taxon>
    </lineage>
</organism>
<dbReference type="EMBL" id="NBZD01000001">
    <property type="protein sequence ID" value="PNH19653.1"/>
    <property type="molecule type" value="Genomic_DNA"/>
</dbReference>
<proteinExistence type="predicted"/>
<dbReference type="RefSeq" id="WP_012993449.1">
    <property type="nucleotide sequence ID" value="NZ_NBZD01000001.1"/>
</dbReference>
<dbReference type="SUPFAM" id="SSF53335">
    <property type="entry name" value="S-adenosyl-L-methionine-dependent methyltransferases"/>
    <property type="match status" value="1"/>
</dbReference>
<dbReference type="Pfam" id="PF03602">
    <property type="entry name" value="Cons_hypoth95"/>
    <property type="match status" value="1"/>
</dbReference>